<organism evidence="4 5">
    <name type="scientific">Linnemannia gamsii</name>
    <dbReference type="NCBI Taxonomy" id="64522"/>
    <lineage>
        <taxon>Eukaryota</taxon>
        <taxon>Fungi</taxon>
        <taxon>Fungi incertae sedis</taxon>
        <taxon>Mucoromycota</taxon>
        <taxon>Mortierellomycotina</taxon>
        <taxon>Mortierellomycetes</taxon>
        <taxon>Mortierellales</taxon>
        <taxon>Mortierellaceae</taxon>
        <taxon>Linnemannia</taxon>
    </lineage>
</organism>
<comment type="pathway">
    <text evidence="1">tRNA modification; 5-methoxycarbonylmethyl-2-thiouridine-tRNA biosynthesis.</text>
</comment>
<evidence type="ECO:0000313" key="4">
    <source>
        <dbReference type="EMBL" id="KAG0312729.1"/>
    </source>
</evidence>
<keyword evidence="5" id="KW-1185">Reference proteome</keyword>
<feature type="compositionally biased region" description="Low complexity" evidence="3">
    <location>
        <begin position="112"/>
        <end position="142"/>
    </location>
</feature>
<name>A0A9P6R9N9_9FUNG</name>
<dbReference type="InterPro" id="IPR027417">
    <property type="entry name" value="P-loop_NTPase"/>
</dbReference>
<evidence type="ECO:0000256" key="2">
    <source>
        <dbReference type="ARBA" id="ARBA00008837"/>
    </source>
</evidence>
<proteinExistence type="inferred from homology"/>
<evidence type="ECO:0000313" key="5">
    <source>
        <dbReference type="Proteomes" id="UP000823405"/>
    </source>
</evidence>
<dbReference type="PANTHER" id="PTHR16184">
    <property type="entry name" value="ELONGATOR COMPLEX PROTEIN 6"/>
    <property type="match status" value="1"/>
</dbReference>
<protein>
    <submittedName>
        <fullName evidence="4">Elongator subunit elp6</fullName>
    </submittedName>
</protein>
<dbReference type="Gene3D" id="3.40.50.300">
    <property type="entry name" value="P-loop containing nucleotide triphosphate hydrolases"/>
    <property type="match status" value="1"/>
</dbReference>
<comment type="similarity">
    <text evidence="2">Belongs to the ELP6 family.</text>
</comment>
<dbReference type="OrthoDB" id="9995306at2759"/>
<feature type="region of interest" description="Disordered" evidence="3">
    <location>
        <begin position="107"/>
        <end position="146"/>
    </location>
</feature>
<evidence type="ECO:0000256" key="1">
    <source>
        <dbReference type="ARBA" id="ARBA00005043"/>
    </source>
</evidence>
<dbReference type="AlphaFoldDB" id="A0A9P6R9N9"/>
<comment type="caution">
    <text evidence="4">The sequence shown here is derived from an EMBL/GenBank/DDBJ whole genome shotgun (WGS) entry which is preliminary data.</text>
</comment>
<dbReference type="Proteomes" id="UP000823405">
    <property type="component" value="Unassembled WGS sequence"/>
</dbReference>
<evidence type="ECO:0000256" key="3">
    <source>
        <dbReference type="SAM" id="MobiDB-lite"/>
    </source>
</evidence>
<gene>
    <name evidence="4" type="primary">ELP6</name>
    <name evidence="4" type="ORF">BGZ97_010908</name>
</gene>
<dbReference type="InterPro" id="IPR018627">
    <property type="entry name" value="ELP6"/>
</dbReference>
<dbReference type="CDD" id="cd19495">
    <property type="entry name" value="Elp6"/>
    <property type="match status" value="1"/>
</dbReference>
<dbReference type="GO" id="GO:0002098">
    <property type="term" value="P:tRNA wobble uridine modification"/>
    <property type="evidence" value="ECO:0007669"/>
    <property type="project" value="InterPro"/>
</dbReference>
<dbReference type="GO" id="GO:0033588">
    <property type="term" value="C:elongator holoenzyme complex"/>
    <property type="evidence" value="ECO:0007669"/>
    <property type="project" value="InterPro"/>
</dbReference>
<accession>A0A9P6R9N9</accession>
<dbReference type="Pfam" id="PF09807">
    <property type="entry name" value="ELP6"/>
    <property type="match status" value="2"/>
</dbReference>
<dbReference type="PANTHER" id="PTHR16184:SF6">
    <property type="entry name" value="ELONGATOR COMPLEX PROTEIN 6"/>
    <property type="match status" value="1"/>
</dbReference>
<sequence length="317" mass="34178">MGYASLEPHLPSSHAPLLPPGTFLSISDTQASDGNFLLHHFISNYIKADQNVVLVGLAGILVHYTMVGRKLGVNLATARTKGNFQFVDGLTQLTDYAAPNKEYLAKPTEPKPATITSTATPSSTTTTTTGARIARPAAAAATPPAPPKVLSYSPKLVDLYRALEEIIQDAASKTKTGPSQKQLVLILDDLSVLLNCGWSCRDVLALVRYLKLLVAKFNGTLITLVHADGLMAEEVSQDGLVKGVFYEADYIIDVRGLDSGGSRDVHGQLSLLHGPGYLLRQRLGQVRENEWPALTLHYKILDNNVEVFAKGYSSGVL</sequence>
<reference evidence="4" key="1">
    <citation type="journal article" date="2020" name="Fungal Divers.">
        <title>Resolving the Mortierellaceae phylogeny through synthesis of multi-gene phylogenetics and phylogenomics.</title>
        <authorList>
            <person name="Vandepol N."/>
            <person name="Liber J."/>
            <person name="Desiro A."/>
            <person name="Na H."/>
            <person name="Kennedy M."/>
            <person name="Barry K."/>
            <person name="Grigoriev I.V."/>
            <person name="Miller A.N."/>
            <person name="O'Donnell K."/>
            <person name="Stajich J.E."/>
            <person name="Bonito G."/>
        </authorList>
    </citation>
    <scope>NUCLEOTIDE SEQUENCE</scope>
    <source>
        <strain evidence="4">NVP60</strain>
    </source>
</reference>
<dbReference type="EMBL" id="JAAAIN010000588">
    <property type="protein sequence ID" value="KAG0312729.1"/>
    <property type="molecule type" value="Genomic_DNA"/>
</dbReference>